<accession>A0A0A1T9P4</accession>
<dbReference type="InterPro" id="IPR005545">
    <property type="entry name" value="YCII"/>
</dbReference>
<dbReference type="OrthoDB" id="3933054at2759"/>
<dbReference type="EMBL" id="CDHN01000001">
    <property type="protein sequence ID" value="CEJ83007.1"/>
    <property type="molecule type" value="Genomic_DNA"/>
</dbReference>
<reference evidence="2 3" key="1">
    <citation type="journal article" date="2015" name="Genome Announc.">
        <title>Draft Genome Sequence and Gene Annotation of the Entomopathogenic Fungus Verticillium hemipterigenum.</title>
        <authorList>
            <person name="Horn F."/>
            <person name="Habel A."/>
            <person name="Scharf D.H."/>
            <person name="Dworschak J."/>
            <person name="Brakhage A.A."/>
            <person name="Guthke R."/>
            <person name="Hertweck C."/>
            <person name="Linde J."/>
        </authorList>
    </citation>
    <scope>NUCLEOTIDE SEQUENCE [LARGE SCALE GENOMIC DNA]</scope>
</reference>
<dbReference type="Gene3D" id="3.30.70.1060">
    <property type="entry name" value="Dimeric alpha+beta barrel"/>
    <property type="match status" value="1"/>
</dbReference>
<dbReference type="InterPro" id="IPR011008">
    <property type="entry name" value="Dimeric_a/b-barrel"/>
</dbReference>
<dbReference type="PANTHER" id="PTHR35174">
    <property type="entry name" value="BLL7171 PROTEIN-RELATED"/>
    <property type="match status" value="1"/>
</dbReference>
<protein>
    <recommendedName>
        <fullName evidence="1">YCII-related domain-containing protein</fullName>
    </recommendedName>
</protein>
<dbReference type="PANTHER" id="PTHR35174:SF3">
    <property type="entry name" value="BLL7171 PROTEIN"/>
    <property type="match status" value="1"/>
</dbReference>
<dbReference type="Proteomes" id="UP000039046">
    <property type="component" value="Unassembled WGS sequence"/>
</dbReference>
<dbReference type="STRING" id="1531966.A0A0A1T9P4"/>
<gene>
    <name evidence="2" type="ORF">VHEMI03041</name>
</gene>
<dbReference type="AlphaFoldDB" id="A0A0A1T9P4"/>
<sequence>MPKYMILIKGNAGSESIPKKGEVSEEVAAMNNKMFNEMVTFNEKLIEAEVLVELGGFESTHAAHRMEYSATGAPQITPGPFDLEKERMPCGFWLLETKDDEEVLKWAKQIPFQQGEVIIHKLGKASEMPGFDDDLMKREEKMDAALLARRIKFQK</sequence>
<dbReference type="Pfam" id="PF03795">
    <property type="entry name" value="YCII"/>
    <property type="match status" value="1"/>
</dbReference>
<proteinExistence type="predicted"/>
<evidence type="ECO:0000313" key="2">
    <source>
        <dbReference type="EMBL" id="CEJ83007.1"/>
    </source>
</evidence>
<dbReference type="SUPFAM" id="SSF54909">
    <property type="entry name" value="Dimeric alpha+beta barrel"/>
    <property type="match status" value="1"/>
</dbReference>
<name>A0A0A1T9P4_9HYPO</name>
<keyword evidence="3" id="KW-1185">Reference proteome</keyword>
<dbReference type="HOGENOM" id="CLU_130902_0_0_1"/>
<evidence type="ECO:0000313" key="3">
    <source>
        <dbReference type="Proteomes" id="UP000039046"/>
    </source>
</evidence>
<evidence type="ECO:0000259" key="1">
    <source>
        <dbReference type="Pfam" id="PF03795"/>
    </source>
</evidence>
<organism evidence="2 3">
    <name type="scientific">[Torrubiella] hemipterigena</name>
    <dbReference type="NCBI Taxonomy" id="1531966"/>
    <lineage>
        <taxon>Eukaryota</taxon>
        <taxon>Fungi</taxon>
        <taxon>Dikarya</taxon>
        <taxon>Ascomycota</taxon>
        <taxon>Pezizomycotina</taxon>
        <taxon>Sordariomycetes</taxon>
        <taxon>Hypocreomycetidae</taxon>
        <taxon>Hypocreales</taxon>
        <taxon>Clavicipitaceae</taxon>
        <taxon>Clavicipitaceae incertae sedis</taxon>
        <taxon>'Torrubiella' clade</taxon>
    </lineage>
</organism>
<feature type="domain" description="YCII-related" evidence="1">
    <location>
        <begin position="4"/>
        <end position="115"/>
    </location>
</feature>